<dbReference type="EMBL" id="JANVFT010000074">
    <property type="protein sequence ID" value="KAJ4475401.1"/>
    <property type="molecule type" value="Genomic_DNA"/>
</dbReference>
<evidence type="ECO:0000256" key="1">
    <source>
        <dbReference type="SAM" id="MobiDB-lite"/>
    </source>
</evidence>
<feature type="region of interest" description="Disordered" evidence="1">
    <location>
        <begin position="158"/>
        <end position="178"/>
    </location>
</feature>
<keyword evidence="3" id="KW-1185">Reference proteome</keyword>
<evidence type="ECO:0000313" key="2">
    <source>
        <dbReference type="EMBL" id="KAJ4475401.1"/>
    </source>
</evidence>
<protein>
    <submittedName>
        <fullName evidence="2">Uncharacterized protein</fullName>
    </submittedName>
</protein>
<organism evidence="2 3">
    <name type="scientific">Lentinula lateritia</name>
    <dbReference type="NCBI Taxonomy" id="40482"/>
    <lineage>
        <taxon>Eukaryota</taxon>
        <taxon>Fungi</taxon>
        <taxon>Dikarya</taxon>
        <taxon>Basidiomycota</taxon>
        <taxon>Agaricomycotina</taxon>
        <taxon>Agaricomycetes</taxon>
        <taxon>Agaricomycetidae</taxon>
        <taxon>Agaricales</taxon>
        <taxon>Marasmiineae</taxon>
        <taxon>Omphalotaceae</taxon>
        <taxon>Lentinula</taxon>
    </lineage>
</organism>
<feature type="compositionally biased region" description="Basic and acidic residues" evidence="1">
    <location>
        <begin position="166"/>
        <end position="176"/>
    </location>
</feature>
<sequence>MSARLYTPGSFTSSRFEFRQRPGQIYDELTRLFKDMGPTAIANAEYGIDFFREKYGNEWSTHFCYVDGESQEFTGNLFGEVLGDIHGTAVGAQGNHFVGNDRSSLAVVKEIVKEVVSDHPLDAITLTGPLLYTAPQAERRSGTKGGIDTNNIASKLKKRKLTQSSDGEKELDDRHKSLGFPPDASITVGAQYDYKLMPDYGGKVFALNKARLLQPDWRKIDGDLIVPWKNYLQLRPGTVVVANVSFRLHVLQPKDKRQVKRKVYQAVINFLKVVAESDLPVESPVPPSAHSPHAERDILPADDCAISVLRSIGSTRIPPSDGKVLAVGENGDTSKETPVPAKRLRLVNASSSRPSLDTYVGQVDRLKRAPDLSILEDMHLNNVEYNELMEEFDVDM</sequence>
<name>A0ABQ8V6M6_9AGAR</name>
<accession>A0ABQ8V6M6</accession>
<reference evidence="2" key="1">
    <citation type="submission" date="2022-08" db="EMBL/GenBank/DDBJ databases">
        <title>A Global Phylogenomic Analysis of the Shiitake Genus Lentinula.</title>
        <authorList>
            <consortium name="DOE Joint Genome Institute"/>
            <person name="Sierra-Patev S."/>
            <person name="Min B."/>
            <person name="Naranjo-Ortiz M."/>
            <person name="Looney B."/>
            <person name="Konkel Z."/>
            <person name="Slot J.C."/>
            <person name="Sakamoto Y."/>
            <person name="Steenwyk J.L."/>
            <person name="Rokas A."/>
            <person name="Carro J."/>
            <person name="Camarero S."/>
            <person name="Ferreira P."/>
            <person name="Molpeceres G."/>
            <person name="Ruiz-Duenas F.J."/>
            <person name="Serrano A."/>
            <person name="Henrissat B."/>
            <person name="Drula E."/>
            <person name="Hughes K.W."/>
            <person name="Mata J.L."/>
            <person name="Ishikawa N.K."/>
            <person name="Vargas-Isla R."/>
            <person name="Ushijima S."/>
            <person name="Smith C.A."/>
            <person name="Ahrendt S."/>
            <person name="Andreopoulos W."/>
            <person name="He G."/>
            <person name="Labutti K."/>
            <person name="Lipzen A."/>
            <person name="Ng V."/>
            <person name="Riley R."/>
            <person name="Sandor L."/>
            <person name="Barry K."/>
            <person name="Martinez A.T."/>
            <person name="Xiao Y."/>
            <person name="Gibbons J.G."/>
            <person name="Terashima K."/>
            <person name="Grigoriev I.V."/>
            <person name="Hibbett D.S."/>
        </authorList>
    </citation>
    <scope>NUCLEOTIDE SEQUENCE</scope>
    <source>
        <strain evidence="2">RHP3577 ss4</strain>
    </source>
</reference>
<evidence type="ECO:0000313" key="3">
    <source>
        <dbReference type="Proteomes" id="UP001150217"/>
    </source>
</evidence>
<proteinExistence type="predicted"/>
<dbReference type="Proteomes" id="UP001150217">
    <property type="component" value="Unassembled WGS sequence"/>
</dbReference>
<comment type="caution">
    <text evidence="2">The sequence shown here is derived from an EMBL/GenBank/DDBJ whole genome shotgun (WGS) entry which is preliminary data.</text>
</comment>
<gene>
    <name evidence="2" type="ORF">C8R41DRAFT_923621</name>
</gene>